<feature type="transmembrane region" description="Helical" evidence="4">
    <location>
        <begin position="140"/>
        <end position="162"/>
    </location>
</feature>
<dbReference type="EMBL" id="RCHU01000749">
    <property type="protein sequence ID" value="TKR91979.1"/>
    <property type="molecule type" value="Genomic_DNA"/>
</dbReference>
<sequence length="182" mass="21149">MPLFPKLDFFNSIGLCSSDIAKHPLLLLRGLKSHIIRTFSFLKGLVKSDEKTVVAINRYLFVRTLYCERDMAIKNLVEEARDVGFDPSKRIFVAGMSSLMSMSKSTWEKKDKIMAVMDLFVNKLDWESSVLMAFSLEKRLVFWATVLEFLVLKGLVWNFYILEEVRALGCSYDDHWRLTYGR</sequence>
<evidence type="ECO:0000256" key="1">
    <source>
        <dbReference type="ARBA" id="ARBA00007692"/>
    </source>
</evidence>
<evidence type="ECO:0000256" key="3">
    <source>
        <dbReference type="ARBA" id="ARBA00022946"/>
    </source>
</evidence>
<dbReference type="STRING" id="43335.A0A4U5P6K0"/>
<keyword evidence="3" id="KW-0809">Transit peptide</keyword>
<evidence type="ECO:0000313" key="5">
    <source>
        <dbReference type="EMBL" id="TKR91979.1"/>
    </source>
</evidence>
<reference evidence="5" key="1">
    <citation type="submission" date="2018-10" db="EMBL/GenBank/DDBJ databases">
        <title>Population genomic analysis revealed the cold adaptation of white poplar.</title>
        <authorList>
            <person name="Liu Y.-J."/>
        </authorList>
    </citation>
    <scope>NUCLEOTIDE SEQUENCE [LARGE SCALE GENOMIC DNA]</scope>
    <source>
        <strain evidence="5">PAL-ZL1</strain>
    </source>
</reference>
<proteinExistence type="inferred from homology"/>
<dbReference type="Gene3D" id="1.25.70.10">
    <property type="entry name" value="Transcription termination factor 3, mitochondrial"/>
    <property type="match status" value="1"/>
</dbReference>
<evidence type="ECO:0000256" key="2">
    <source>
        <dbReference type="ARBA" id="ARBA00022472"/>
    </source>
</evidence>
<dbReference type="AlphaFoldDB" id="A0A4U5P6K0"/>
<keyword evidence="2" id="KW-0806">Transcription termination</keyword>
<keyword evidence="2" id="KW-0805">Transcription regulation</keyword>
<keyword evidence="4" id="KW-1133">Transmembrane helix</keyword>
<dbReference type="PANTHER" id="PTHR13068">
    <property type="entry name" value="CGI-12 PROTEIN-RELATED"/>
    <property type="match status" value="1"/>
</dbReference>
<dbReference type="PANTHER" id="PTHR13068:SF233">
    <property type="entry name" value="MTERF FAMILY PROTEIN"/>
    <property type="match status" value="1"/>
</dbReference>
<accession>A0A4U5P6K0</accession>
<dbReference type="GO" id="GO:0003676">
    <property type="term" value="F:nucleic acid binding"/>
    <property type="evidence" value="ECO:0007669"/>
    <property type="project" value="InterPro"/>
</dbReference>
<comment type="caution">
    <text evidence="5">The sequence shown here is derived from an EMBL/GenBank/DDBJ whole genome shotgun (WGS) entry which is preliminary data.</text>
</comment>
<keyword evidence="2" id="KW-0804">Transcription</keyword>
<dbReference type="InterPro" id="IPR003690">
    <property type="entry name" value="MTERF"/>
</dbReference>
<keyword evidence="4" id="KW-0812">Transmembrane</keyword>
<name>A0A4U5P6K0_POPAL</name>
<dbReference type="InterPro" id="IPR038538">
    <property type="entry name" value="MTERF_sf"/>
</dbReference>
<evidence type="ECO:0000256" key="4">
    <source>
        <dbReference type="SAM" id="Phobius"/>
    </source>
</evidence>
<protein>
    <submittedName>
        <fullName evidence="5">Uncharacterized protein</fullName>
    </submittedName>
</protein>
<keyword evidence="4" id="KW-0472">Membrane</keyword>
<gene>
    <name evidence="5" type="ORF">D5086_0000217230</name>
</gene>
<organism evidence="5">
    <name type="scientific">Populus alba</name>
    <name type="common">White poplar</name>
    <dbReference type="NCBI Taxonomy" id="43335"/>
    <lineage>
        <taxon>Eukaryota</taxon>
        <taxon>Viridiplantae</taxon>
        <taxon>Streptophyta</taxon>
        <taxon>Embryophyta</taxon>
        <taxon>Tracheophyta</taxon>
        <taxon>Spermatophyta</taxon>
        <taxon>Magnoliopsida</taxon>
        <taxon>eudicotyledons</taxon>
        <taxon>Gunneridae</taxon>
        <taxon>Pentapetalae</taxon>
        <taxon>rosids</taxon>
        <taxon>fabids</taxon>
        <taxon>Malpighiales</taxon>
        <taxon>Salicaceae</taxon>
        <taxon>Saliceae</taxon>
        <taxon>Populus</taxon>
    </lineage>
</organism>
<dbReference type="GO" id="GO:0006353">
    <property type="term" value="P:DNA-templated transcription termination"/>
    <property type="evidence" value="ECO:0007669"/>
    <property type="project" value="UniProtKB-KW"/>
</dbReference>
<comment type="similarity">
    <text evidence="1">Belongs to the mTERF family.</text>
</comment>